<dbReference type="OrthoDB" id="6500128at2759"/>
<dbReference type="InterPro" id="IPR036640">
    <property type="entry name" value="ABC1_TM_sf"/>
</dbReference>
<organism evidence="25 26">
    <name type="scientific">Diploscapter pachys</name>
    <dbReference type="NCBI Taxonomy" id="2018661"/>
    <lineage>
        <taxon>Eukaryota</taxon>
        <taxon>Metazoa</taxon>
        <taxon>Ecdysozoa</taxon>
        <taxon>Nematoda</taxon>
        <taxon>Chromadorea</taxon>
        <taxon>Rhabditida</taxon>
        <taxon>Rhabditina</taxon>
        <taxon>Rhabditomorpha</taxon>
        <taxon>Rhabditoidea</taxon>
        <taxon>Rhabditidae</taxon>
        <taxon>Diploscapter</taxon>
    </lineage>
</organism>
<evidence type="ECO:0000256" key="8">
    <source>
        <dbReference type="ARBA" id="ARBA00022448"/>
    </source>
</evidence>
<evidence type="ECO:0000256" key="6">
    <source>
        <dbReference type="ARBA" id="ARBA00006493"/>
    </source>
</evidence>
<evidence type="ECO:0000259" key="24">
    <source>
        <dbReference type="PROSITE" id="PS50929"/>
    </source>
</evidence>
<dbReference type="InterPro" id="IPR033453">
    <property type="entry name" value="Glyco_hydro_30_TIM-barrel"/>
</dbReference>
<proteinExistence type="inferred from homology"/>
<feature type="transmembrane region" description="Helical" evidence="22">
    <location>
        <begin position="416"/>
        <end position="434"/>
    </location>
</feature>
<evidence type="ECO:0000256" key="15">
    <source>
        <dbReference type="ARBA" id="ARBA00022919"/>
    </source>
</evidence>
<protein>
    <recommendedName>
        <fullName evidence="7">glucosylceramidase</fullName>
        <ecNumber evidence="7">3.2.1.45</ecNumber>
    </recommendedName>
</protein>
<evidence type="ECO:0000256" key="19">
    <source>
        <dbReference type="ARBA" id="ARBA00023136"/>
    </source>
</evidence>
<comment type="catalytic activity">
    <reaction evidence="1">
        <text>a beta-D-glucosyl-(1&lt;-&gt;1')-N-acylsphing-4-enine + H2O = an N-acylsphing-4-enine + D-glucose</text>
        <dbReference type="Rhea" id="RHEA:13269"/>
        <dbReference type="ChEBI" id="CHEBI:4167"/>
        <dbReference type="ChEBI" id="CHEBI:15377"/>
        <dbReference type="ChEBI" id="CHEBI:22801"/>
        <dbReference type="ChEBI" id="CHEBI:52639"/>
        <dbReference type="EC" id="3.2.1.45"/>
    </reaction>
    <physiologicalReaction direction="left-to-right" evidence="1">
        <dbReference type="Rhea" id="RHEA:13270"/>
    </physiologicalReaction>
</comment>
<dbReference type="InterPro" id="IPR017853">
    <property type="entry name" value="GH"/>
</dbReference>
<dbReference type="Pfam" id="PF00005">
    <property type="entry name" value="ABC_tran"/>
    <property type="match status" value="1"/>
</dbReference>
<dbReference type="GO" id="GO:0008202">
    <property type="term" value="P:steroid metabolic process"/>
    <property type="evidence" value="ECO:0007669"/>
    <property type="project" value="UniProtKB-ARBA"/>
</dbReference>
<keyword evidence="14" id="KW-0653">Protein transport</keyword>
<dbReference type="FunFam" id="1.20.1560.10:FF:000154">
    <property type="entry name" value="HAlF transporter (PGP related)"/>
    <property type="match status" value="1"/>
</dbReference>
<dbReference type="GO" id="GO:0016758">
    <property type="term" value="F:hexosyltransferase activity"/>
    <property type="evidence" value="ECO:0007669"/>
    <property type="project" value="UniProtKB-ARBA"/>
</dbReference>
<comment type="pathway">
    <text evidence="3">Lipid metabolism; sphingolipid metabolism.</text>
</comment>
<dbReference type="Pfam" id="PF00664">
    <property type="entry name" value="ABC_membrane"/>
    <property type="match status" value="1"/>
</dbReference>
<feature type="transmembrane region" description="Helical" evidence="22">
    <location>
        <begin position="223"/>
        <end position="255"/>
    </location>
</feature>
<dbReference type="GO" id="GO:0032006">
    <property type="term" value="P:regulation of TOR signaling"/>
    <property type="evidence" value="ECO:0007669"/>
    <property type="project" value="UniProtKB-ARBA"/>
</dbReference>
<dbReference type="GO" id="GO:0005102">
    <property type="term" value="F:signaling receptor binding"/>
    <property type="evidence" value="ECO:0007669"/>
    <property type="project" value="UniProtKB-ARBA"/>
</dbReference>
<keyword evidence="26" id="KW-1185">Reference proteome</keyword>
<keyword evidence="14" id="KW-0571">Peptide transport</keyword>
<dbReference type="InterPro" id="IPR003439">
    <property type="entry name" value="ABC_transporter-like_ATP-bd"/>
</dbReference>
<dbReference type="GO" id="GO:0015421">
    <property type="term" value="F:ABC-type oligopeptide transporter activity"/>
    <property type="evidence" value="ECO:0007669"/>
    <property type="project" value="TreeGrafter"/>
</dbReference>
<comment type="catalytic activity">
    <reaction evidence="21">
        <text>an N-acyl-1-beta-D-glucosyl-15-methylhexadecasphing-4-enine + H2O = an N-acyl-15-methylhexadecasphing-4-enine + D-glucose</text>
        <dbReference type="Rhea" id="RHEA:34755"/>
        <dbReference type="ChEBI" id="CHEBI:4167"/>
        <dbReference type="ChEBI" id="CHEBI:15377"/>
        <dbReference type="ChEBI" id="CHEBI:70815"/>
        <dbReference type="ChEBI" id="CHEBI:70846"/>
    </reaction>
    <physiologicalReaction direction="left-to-right" evidence="21">
        <dbReference type="Rhea" id="RHEA:34756"/>
    </physiologicalReaction>
</comment>
<comment type="pathway">
    <text evidence="4">Sphingolipid metabolism.</text>
</comment>
<dbReference type="EMBL" id="LIAE01010418">
    <property type="protein sequence ID" value="PAV61310.1"/>
    <property type="molecule type" value="Genomic_DNA"/>
</dbReference>
<feature type="transmembrane region" description="Helical" evidence="22">
    <location>
        <begin position="183"/>
        <end position="203"/>
    </location>
</feature>
<evidence type="ECO:0000256" key="7">
    <source>
        <dbReference type="ARBA" id="ARBA00012658"/>
    </source>
</evidence>
<dbReference type="SUPFAM" id="SSF90123">
    <property type="entry name" value="ABC transporter transmembrane region"/>
    <property type="match status" value="1"/>
</dbReference>
<comment type="caution">
    <text evidence="25">The sequence shown here is derived from an EMBL/GenBank/DDBJ whole genome shotgun (WGS) entry which is preliminary data.</text>
</comment>
<dbReference type="FunFam" id="3.40.50.300:FF:000140">
    <property type="entry name" value="Lipid A export ATP-binding/permease protein MsbA"/>
    <property type="match status" value="1"/>
</dbReference>
<feature type="transmembrane region" description="Helical" evidence="22">
    <location>
        <begin position="51"/>
        <end position="71"/>
    </location>
</feature>
<evidence type="ECO:0000256" key="5">
    <source>
        <dbReference type="ARBA" id="ARBA00005382"/>
    </source>
</evidence>
<comment type="similarity">
    <text evidence="5">Belongs to the glycosyl hydrolase 30 family.</text>
</comment>
<evidence type="ECO:0000256" key="4">
    <source>
        <dbReference type="ARBA" id="ARBA00004991"/>
    </source>
</evidence>
<keyword evidence="17 22" id="KW-1133">Transmembrane helix</keyword>
<accession>A0A2A2JHY0</accession>
<dbReference type="GO" id="GO:0030163">
    <property type="term" value="P:protein catabolic process"/>
    <property type="evidence" value="ECO:0007669"/>
    <property type="project" value="UniProtKB-ARBA"/>
</dbReference>
<dbReference type="InterPro" id="IPR011527">
    <property type="entry name" value="ABC1_TM_dom"/>
</dbReference>
<dbReference type="Gene3D" id="3.40.50.300">
    <property type="entry name" value="P-loop containing nucleotide triphosphate hydrolases"/>
    <property type="match status" value="1"/>
</dbReference>
<dbReference type="GO" id="GO:0005524">
    <property type="term" value="F:ATP binding"/>
    <property type="evidence" value="ECO:0007669"/>
    <property type="project" value="UniProtKB-KW"/>
</dbReference>
<evidence type="ECO:0000256" key="11">
    <source>
        <dbReference type="ARBA" id="ARBA00022741"/>
    </source>
</evidence>
<evidence type="ECO:0000256" key="14">
    <source>
        <dbReference type="ARBA" id="ARBA00022856"/>
    </source>
</evidence>
<dbReference type="InterPro" id="IPR001139">
    <property type="entry name" value="Glyco_hydro_30"/>
</dbReference>
<evidence type="ECO:0000256" key="9">
    <source>
        <dbReference type="ARBA" id="ARBA00022692"/>
    </source>
</evidence>
<dbReference type="GO" id="GO:0005764">
    <property type="term" value="C:lysosome"/>
    <property type="evidence" value="ECO:0007669"/>
    <property type="project" value="UniProtKB-ARBA"/>
</dbReference>
<dbReference type="InterPro" id="IPR017871">
    <property type="entry name" value="ABC_transporter-like_CS"/>
</dbReference>
<evidence type="ECO:0000256" key="2">
    <source>
        <dbReference type="ARBA" id="ARBA00004127"/>
    </source>
</evidence>
<dbReference type="GO" id="GO:0016887">
    <property type="term" value="F:ATP hydrolysis activity"/>
    <property type="evidence" value="ECO:0007669"/>
    <property type="project" value="InterPro"/>
</dbReference>
<dbReference type="Pfam" id="PF02055">
    <property type="entry name" value="Glyco_hydro_30"/>
    <property type="match status" value="1"/>
</dbReference>
<keyword evidence="16" id="KW-1278">Translocase</keyword>
<dbReference type="PANTHER" id="PTHR43394">
    <property type="entry name" value="ATP-DEPENDENT PERMEASE MDL1, MITOCHONDRIAL"/>
    <property type="match status" value="1"/>
</dbReference>
<dbReference type="GO" id="GO:0010605">
    <property type="term" value="P:negative regulation of macromolecule metabolic process"/>
    <property type="evidence" value="ECO:0007669"/>
    <property type="project" value="UniProtKB-ARBA"/>
</dbReference>
<dbReference type="PROSITE" id="PS50929">
    <property type="entry name" value="ABC_TM1F"/>
    <property type="match status" value="1"/>
</dbReference>
<dbReference type="GO" id="GO:0006066">
    <property type="term" value="P:alcohol metabolic process"/>
    <property type="evidence" value="ECO:0007669"/>
    <property type="project" value="UniProtKB-ARBA"/>
</dbReference>
<evidence type="ECO:0000256" key="21">
    <source>
        <dbReference type="ARBA" id="ARBA00051345"/>
    </source>
</evidence>
<reference evidence="25 26" key="1">
    <citation type="journal article" date="2017" name="Curr. Biol.">
        <title>Genome architecture and evolution of a unichromosomal asexual nematode.</title>
        <authorList>
            <person name="Fradin H."/>
            <person name="Zegar C."/>
            <person name="Gutwein M."/>
            <person name="Lucas J."/>
            <person name="Kovtun M."/>
            <person name="Corcoran D."/>
            <person name="Baugh L.R."/>
            <person name="Kiontke K."/>
            <person name="Gunsalus K."/>
            <person name="Fitch D.H."/>
            <person name="Piano F."/>
        </authorList>
    </citation>
    <scope>NUCLEOTIDE SEQUENCE [LARGE SCALE GENOMIC DNA]</scope>
    <source>
        <strain evidence="25">PF1309</strain>
    </source>
</reference>
<dbReference type="GO" id="GO:0051246">
    <property type="term" value="P:regulation of protein metabolic process"/>
    <property type="evidence" value="ECO:0007669"/>
    <property type="project" value="UniProtKB-ARBA"/>
</dbReference>
<evidence type="ECO:0000256" key="20">
    <source>
        <dbReference type="ARBA" id="ARBA00050474"/>
    </source>
</evidence>
<keyword evidence="8" id="KW-0813">Transport</keyword>
<evidence type="ECO:0000256" key="12">
    <source>
        <dbReference type="ARBA" id="ARBA00022801"/>
    </source>
</evidence>
<dbReference type="GO" id="GO:0016241">
    <property type="term" value="P:regulation of macroautophagy"/>
    <property type="evidence" value="ECO:0007669"/>
    <property type="project" value="UniProtKB-ARBA"/>
</dbReference>
<dbReference type="Proteomes" id="UP000218231">
    <property type="component" value="Unassembled WGS sequence"/>
</dbReference>
<evidence type="ECO:0000313" key="25">
    <source>
        <dbReference type="EMBL" id="PAV61310.1"/>
    </source>
</evidence>
<dbReference type="GO" id="GO:0006914">
    <property type="term" value="P:autophagy"/>
    <property type="evidence" value="ECO:0007669"/>
    <property type="project" value="UniProtKB-ARBA"/>
</dbReference>
<keyword evidence="10" id="KW-0732">Signal</keyword>
<comment type="catalytic activity">
    <reaction evidence="20">
        <text>a beta-D-glucosylceramide + H2O = an N-acyl-sphingoid base + D-glucose</text>
        <dbReference type="Rhea" id="RHEA:81447"/>
        <dbReference type="ChEBI" id="CHEBI:4167"/>
        <dbReference type="ChEBI" id="CHEBI:15377"/>
        <dbReference type="ChEBI" id="CHEBI:83264"/>
        <dbReference type="ChEBI" id="CHEBI:83273"/>
    </reaction>
    <physiologicalReaction direction="left-to-right" evidence="20">
        <dbReference type="Rhea" id="RHEA:81448"/>
    </physiologicalReaction>
</comment>
<dbReference type="GO" id="GO:0007040">
    <property type="term" value="P:lysosome organization"/>
    <property type="evidence" value="ECO:0007669"/>
    <property type="project" value="UniProtKB-ARBA"/>
</dbReference>
<feature type="transmembrane region" description="Helical" evidence="22">
    <location>
        <begin position="112"/>
        <end position="132"/>
    </location>
</feature>
<feature type="transmembrane region" description="Helical" evidence="22">
    <location>
        <begin position="7"/>
        <end position="31"/>
    </location>
</feature>
<dbReference type="SUPFAM" id="SSF52540">
    <property type="entry name" value="P-loop containing nucleoside triphosphate hydrolases"/>
    <property type="match status" value="1"/>
</dbReference>
<dbReference type="InterPro" id="IPR027417">
    <property type="entry name" value="P-loop_NTPase"/>
</dbReference>
<dbReference type="AlphaFoldDB" id="A0A2A2JHY0"/>
<evidence type="ECO:0000256" key="1">
    <source>
        <dbReference type="ARBA" id="ARBA00001013"/>
    </source>
</evidence>
<keyword evidence="11" id="KW-0547">Nucleotide-binding</keyword>
<keyword evidence="13" id="KW-0067">ATP-binding</keyword>
<keyword evidence="12" id="KW-0378">Hydrolase</keyword>
<comment type="similarity">
    <text evidence="6">Belongs to the ABC transporter superfamily. ABCB family. MHC peptide exporter (TC 3.A.1.209) subfamily.</text>
</comment>
<dbReference type="PROSITE" id="PS50893">
    <property type="entry name" value="ABC_TRANSPORTER_2"/>
    <property type="match status" value="1"/>
</dbReference>
<dbReference type="CDD" id="cd18572">
    <property type="entry name" value="ABC_6TM_TAP"/>
    <property type="match status" value="1"/>
</dbReference>
<gene>
    <name evidence="25" type="ORF">WR25_18168</name>
</gene>
<evidence type="ECO:0000256" key="10">
    <source>
        <dbReference type="ARBA" id="ARBA00022729"/>
    </source>
</evidence>
<keyword evidence="18" id="KW-0443">Lipid metabolism</keyword>
<dbReference type="CDD" id="cd03249">
    <property type="entry name" value="ABC_MTABC3_MDL1_MDL2"/>
    <property type="match status" value="1"/>
</dbReference>
<keyword evidence="9 22" id="KW-0812">Transmembrane</keyword>
<evidence type="ECO:0000256" key="16">
    <source>
        <dbReference type="ARBA" id="ARBA00022967"/>
    </source>
</evidence>
<dbReference type="Gene3D" id="1.20.1560.10">
    <property type="entry name" value="ABC transporter type 1, transmembrane domain"/>
    <property type="match status" value="1"/>
</dbReference>
<dbReference type="GO" id="GO:0012505">
    <property type="term" value="C:endomembrane system"/>
    <property type="evidence" value="ECO:0007669"/>
    <property type="project" value="UniProtKB-SubCell"/>
</dbReference>
<feature type="domain" description="ABC transmembrane type-1" evidence="24">
    <location>
        <begin position="189"/>
        <end position="469"/>
    </location>
</feature>
<comment type="subcellular location">
    <subcellularLocation>
        <location evidence="2">Endomembrane system</location>
        <topology evidence="2">Multi-pass membrane protein</topology>
    </subcellularLocation>
</comment>
<evidence type="ECO:0000256" key="13">
    <source>
        <dbReference type="ARBA" id="ARBA00022840"/>
    </source>
</evidence>
<dbReference type="EC" id="3.2.1.45" evidence="7"/>
<dbReference type="SUPFAM" id="SSF51445">
    <property type="entry name" value="(Trans)glycosidases"/>
    <property type="match status" value="1"/>
</dbReference>
<evidence type="ECO:0000256" key="17">
    <source>
        <dbReference type="ARBA" id="ARBA00022989"/>
    </source>
</evidence>
<feature type="domain" description="ABC transporter" evidence="23">
    <location>
        <begin position="502"/>
        <end position="738"/>
    </location>
</feature>
<keyword evidence="19 22" id="KW-0472">Membrane</keyword>
<name>A0A2A2JHY0_9BILA</name>
<evidence type="ECO:0000256" key="18">
    <source>
        <dbReference type="ARBA" id="ARBA00023098"/>
    </source>
</evidence>
<dbReference type="GO" id="GO:0006680">
    <property type="term" value="P:glucosylceramide catabolic process"/>
    <property type="evidence" value="ECO:0007669"/>
    <property type="project" value="UniProtKB-ARBA"/>
</dbReference>
<sequence length="1145" mass="128084">MGYLRQIVLLIYLSLELIVVTLAPLCIPPVFDFSELLHRLNPLEYTFSTGILDLVILSFIRISLTLCAFALQQCKVLSTGYKCQTAVVFLAVFLYAFSIAKLLTISEQNQPAALWFLVSWNLTASVLHPIVWTISIKKPSKRGNYNRLNEERTETDVESGEDDERLSALWIAKVLSLYVMRHWHLVIPGVFCLCVYAITRVFIPDFIGRVIHAVAESGDMRSVVSIILWLAVLAFTSTLFGGFRGSLFTAISGYLSRDIRRDLFRSLVKQDIAFYDNTKTGDLISRLSSDTATVISSMSTNINVCSRNGIMIIGSIVVMLGISWRLTITCFVTAPAFAVITKYFADYLDKLAEKTQDALSDTNKKAEEVLSQMRTVRSFANEETEAVNYETALEKTVHLNNKKAFAYLLNLWITEGMQHGALIVVLLYGGYLVIDKQMSAGQLVTFFLYQMNFAEYVYWFNVCFTDTMASIGASRKVMKLMFRKPAFNQTAGELMPEVNGQIDIEGVHFTYPSRLHNPVLNDITLEVRKGETVALVGPSGGGKSSIVSLLERFYEPLLGCIYLDGTPISQFDHRYYHRKVCLVSQEPQLFSGTIKENIAYGLDECSEERIIEAAKTANAYDFIMKLEKQFDTECGERGVQLSGGQKQRIAISRAVVRDPAVLILDEATSALDAESEAVVQEAMNRCAKDRTVIVIAHRLSTIKNAQRIAVIEKGRIAQDGKRLERSVVTSTRQLPTDAIEISIDVREKHQQIFGFGGAFTDAAAININTLPAPMQDTILKQYFSPTAGIGYSFGRIPMASCDFSTHVYSYDDSPGDLQLTNFSLAPEDLTGKIPLIIKAQSFTANNSIKLFGSPWSAPGWMKQNGQMQGGGPLQGDVGGSYYQTFANYFVKFLEAYAQKGVKLWGLTMLNEPTCGAKANFWYQSMYMSPENERDFAKNMWGPAIRNSQYGKDLKLMILDDNRGNLPDWADTVFADPNASNYVDGVAVHWYEDQTKPAANLMKTHVNHPDKFLLYTEACAGWEAKDQGPKLGLWSRANDYAKSIIDAMNNWVTGWVDWNLALDTNGGPNWVNNTVDSPILVNKTALEYYKQPTFYAMGHFSRFVPPNSFHIRTDTSKSERYLDIASFVTPTGQRVVTVLNSNTVSE</sequence>
<feature type="transmembrane region" description="Helical" evidence="22">
    <location>
        <begin position="83"/>
        <end position="100"/>
    </location>
</feature>
<dbReference type="SMART" id="SM00382">
    <property type="entry name" value="AAA"/>
    <property type="match status" value="1"/>
</dbReference>
<dbReference type="InterPro" id="IPR003593">
    <property type="entry name" value="AAA+_ATPase"/>
</dbReference>
<keyword evidence="15" id="KW-0746">Sphingolipid metabolism</keyword>
<dbReference type="STRING" id="2018661.A0A2A2JHY0"/>
<evidence type="ECO:0000256" key="3">
    <source>
        <dbReference type="ARBA" id="ARBA00004760"/>
    </source>
</evidence>
<feature type="transmembrane region" description="Helical" evidence="22">
    <location>
        <begin position="316"/>
        <end position="340"/>
    </location>
</feature>
<dbReference type="PANTHER" id="PTHR43394:SF19">
    <property type="entry name" value="ABC TRANSPORTER B FAMILY"/>
    <property type="match status" value="1"/>
</dbReference>
<dbReference type="InterPro" id="IPR039421">
    <property type="entry name" value="Type_1_exporter"/>
</dbReference>
<dbReference type="Gene3D" id="3.20.20.80">
    <property type="entry name" value="Glycosidases"/>
    <property type="match status" value="1"/>
</dbReference>
<evidence type="ECO:0000259" key="23">
    <source>
        <dbReference type="PROSITE" id="PS50893"/>
    </source>
</evidence>
<dbReference type="GO" id="GO:0004348">
    <property type="term" value="F:glucosylceramidase activity"/>
    <property type="evidence" value="ECO:0007669"/>
    <property type="project" value="UniProtKB-EC"/>
</dbReference>
<dbReference type="PROSITE" id="PS00211">
    <property type="entry name" value="ABC_TRANSPORTER_1"/>
    <property type="match status" value="1"/>
</dbReference>
<dbReference type="PRINTS" id="PR00843">
    <property type="entry name" value="GLHYDRLASE30"/>
</dbReference>
<dbReference type="GO" id="GO:0042391">
    <property type="term" value="P:regulation of membrane potential"/>
    <property type="evidence" value="ECO:0007669"/>
    <property type="project" value="UniProtKB-ARBA"/>
</dbReference>
<dbReference type="FunFam" id="3.20.20.80:FF:000030">
    <property type="entry name" value="Lysosomal acid glucosylceramidase"/>
    <property type="match status" value="1"/>
</dbReference>
<evidence type="ECO:0000256" key="22">
    <source>
        <dbReference type="SAM" id="Phobius"/>
    </source>
</evidence>
<dbReference type="GO" id="GO:0005774">
    <property type="term" value="C:vacuolar membrane"/>
    <property type="evidence" value="ECO:0007669"/>
    <property type="project" value="UniProtKB-ARBA"/>
</dbReference>
<evidence type="ECO:0000313" key="26">
    <source>
        <dbReference type="Proteomes" id="UP000218231"/>
    </source>
</evidence>